<dbReference type="GO" id="GO:0009847">
    <property type="term" value="P:spore germination"/>
    <property type="evidence" value="ECO:0007669"/>
    <property type="project" value="UniProtKB-UniRule"/>
</dbReference>
<comment type="subunit">
    <text evidence="4">Homotetramer.</text>
</comment>
<dbReference type="InterPro" id="IPR023430">
    <property type="entry name" value="Pept_HybD-like_dom_sf"/>
</dbReference>
<dbReference type="EMBL" id="DVJN01000045">
    <property type="protein sequence ID" value="HIS91841.1"/>
    <property type="molecule type" value="Genomic_DNA"/>
</dbReference>
<gene>
    <name evidence="4" type="primary">gpr</name>
    <name evidence="5" type="ORF">IAA84_02370</name>
</gene>
<reference evidence="5" key="1">
    <citation type="submission" date="2020-10" db="EMBL/GenBank/DDBJ databases">
        <authorList>
            <person name="Gilroy R."/>
        </authorList>
    </citation>
    <scope>NUCLEOTIDE SEQUENCE</scope>
    <source>
        <strain evidence="5">13766</strain>
    </source>
</reference>
<dbReference type="GO" id="GO:0004222">
    <property type="term" value="F:metalloendopeptidase activity"/>
    <property type="evidence" value="ECO:0007669"/>
    <property type="project" value="UniProtKB-UniRule"/>
</dbReference>
<evidence type="ECO:0000256" key="1">
    <source>
        <dbReference type="ARBA" id="ARBA00022670"/>
    </source>
</evidence>
<comment type="caution">
    <text evidence="5">The sequence shown here is derived from an EMBL/GenBank/DDBJ whole genome shotgun (WGS) entry which is preliminary data.</text>
</comment>
<protein>
    <recommendedName>
        <fullName evidence="4">Germination protease</fullName>
        <ecNumber evidence="4">3.4.24.78</ecNumber>
    </recommendedName>
    <alternativeName>
        <fullName evidence="4">GPR endopeptidase</fullName>
    </alternativeName>
    <alternativeName>
        <fullName evidence="4">Germination proteinase</fullName>
    </alternativeName>
    <alternativeName>
        <fullName evidence="4">Spore protease</fullName>
    </alternativeName>
</protein>
<evidence type="ECO:0000256" key="4">
    <source>
        <dbReference type="HAMAP-Rule" id="MF_00626"/>
    </source>
</evidence>
<proteinExistence type="inferred from homology"/>
<reference evidence="5" key="2">
    <citation type="journal article" date="2021" name="PeerJ">
        <title>Extensive microbial diversity within the chicken gut microbiome revealed by metagenomics and culture.</title>
        <authorList>
            <person name="Gilroy R."/>
            <person name="Ravi A."/>
            <person name="Getino M."/>
            <person name="Pursley I."/>
            <person name="Horton D.L."/>
            <person name="Alikhan N.F."/>
            <person name="Baker D."/>
            <person name="Gharbi K."/>
            <person name="Hall N."/>
            <person name="Watson M."/>
            <person name="Adriaenssens E.M."/>
            <person name="Foster-Nyarko E."/>
            <person name="Jarju S."/>
            <person name="Secka A."/>
            <person name="Antonio M."/>
            <person name="Oren A."/>
            <person name="Chaudhuri R.R."/>
            <person name="La Ragione R."/>
            <person name="Hildebrand F."/>
            <person name="Pallen M.J."/>
        </authorList>
    </citation>
    <scope>NUCLEOTIDE SEQUENCE</scope>
    <source>
        <strain evidence="5">13766</strain>
    </source>
</reference>
<evidence type="ECO:0000256" key="2">
    <source>
        <dbReference type="ARBA" id="ARBA00022801"/>
    </source>
</evidence>
<dbReference type="Proteomes" id="UP000824140">
    <property type="component" value="Unassembled WGS sequence"/>
</dbReference>
<comment type="function">
    <text evidence="4">Initiates the rapid degradation of small, acid-soluble proteins during spore germination.</text>
</comment>
<dbReference type="NCBIfam" id="TIGR01441">
    <property type="entry name" value="GPR"/>
    <property type="match status" value="1"/>
</dbReference>
<dbReference type="InterPro" id="IPR005080">
    <property type="entry name" value="Peptidase_A25"/>
</dbReference>
<dbReference type="PIRSF" id="PIRSF019549">
    <property type="entry name" value="Peptidase_A25"/>
    <property type="match status" value="1"/>
</dbReference>
<evidence type="ECO:0000313" key="5">
    <source>
        <dbReference type="EMBL" id="HIS91841.1"/>
    </source>
</evidence>
<dbReference type="AlphaFoldDB" id="A0A9D1K508"/>
<dbReference type="GO" id="GO:0006508">
    <property type="term" value="P:proteolysis"/>
    <property type="evidence" value="ECO:0007669"/>
    <property type="project" value="UniProtKB-UniRule"/>
</dbReference>
<dbReference type="HAMAP" id="MF_00626">
    <property type="entry name" value="Germination_prot"/>
    <property type="match status" value="1"/>
</dbReference>
<organism evidence="5 6">
    <name type="scientific">Candidatus Alectryocaccomicrobium excrementavium</name>
    <dbReference type="NCBI Taxonomy" id="2840668"/>
    <lineage>
        <taxon>Bacteria</taxon>
        <taxon>Bacillati</taxon>
        <taxon>Bacillota</taxon>
        <taxon>Clostridia</taxon>
        <taxon>Candidatus Alectryocaccomicrobium</taxon>
    </lineage>
</organism>
<dbReference type="Gene3D" id="3.40.50.1450">
    <property type="entry name" value="HybD-like"/>
    <property type="match status" value="1"/>
</dbReference>
<dbReference type="Pfam" id="PF03418">
    <property type="entry name" value="Peptidase_A25"/>
    <property type="match status" value="2"/>
</dbReference>
<comment type="catalytic activity">
    <reaction evidence="4">
        <text>Endopeptidase action with P4 Glu or Asp, P1 preferably Glu &gt; Asp, P1' hydrophobic and P2' Ala.</text>
        <dbReference type="EC" id="3.4.24.78"/>
    </reaction>
</comment>
<comment type="PTM">
    <text evidence="4">Autoproteolytically processed. The inactive tetrameric zymogen termed p46 autoprocesses to a smaller form termed p41, which is active only during spore germination.</text>
</comment>
<feature type="chain" id="PRO_5039771071" description="Germination protease" evidence="4">
    <location>
        <begin position="8"/>
        <end position="304"/>
    </location>
</feature>
<dbReference type="SUPFAM" id="SSF53163">
    <property type="entry name" value="HybD-like"/>
    <property type="match status" value="1"/>
</dbReference>
<evidence type="ECO:0000313" key="6">
    <source>
        <dbReference type="Proteomes" id="UP000824140"/>
    </source>
</evidence>
<accession>A0A9D1K508</accession>
<sequence length="304" mass="32296">MRQIRTDLAMESQQAAGNVPGVWVKQWEAEGVHITEVSIDDEQAAEHLKKPVGKYITLESAGVKQRDPGSRLAISNLLAEELGRLLPPGEAPVMVVGLGNRNVTPDALGPLAVDKTLVTRHLFREIPGAVNERMCPVCAVAPGVLGVTGLETMETIRGLVDTVKPRVLIVVDSLAARAVSRLACTVQLSDSGIQPGSGVGNLRRAITQEALGVKVIAIGVPMVVYAATIARDALEQLPQEDALIEENALDALAEKLLEGSVGEMIVTPREVDSLVADAAQIVATGINRALHPGLSEQEIREMMD</sequence>
<evidence type="ECO:0000256" key="3">
    <source>
        <dbReference type="ARBA" id="ARBA00023145"/>
    </source>
</evidence>
<comment type="similarity">
    <text evidence="4">Belongs to the peptidase A25 family.</text>
</comment>
<name>A0A9D1K508_9FIRM</name>
<dbReference type="EC" id="3.4.24.78" evidence="4"/>
<keyword evidence="2 4" id="KW-0378">Hydrolase</keyword>
<keyword evidence="3 4" id="KW-0865">Zymogen</keyword>
<keyword evidence="1 4" id="KW-0645">Protease</keyword>
<feature type="propeptide" id="PRO_5039771072" evidence="4">
    <location>
        <begin position="1"/>
        <end position="7"/>
    </location>
</feature>